<evidence type="ECO:0000256" key="6">
    <source>
        <dbReference type="SAM" id="SignalP"/>
    </source>
</evidence>
<dbReference type="EMBL" id="BLLK01000058">
    <property type="protein sequence ID" value="GFH57872.1"/>
    <property type="molecule type" value="Genomic_DNA"/>
</dbReference>
<name>A0AAD3HBN7_9STRA</name>
<reference evidence="8 9" key="1">
    <citation type="journal article" date="2021" name="Sci. Rep.">
        <title>The genome of the diatom Chaetoceros tenuissimus carries an ancient integrated fragment of an extant virus.</title>
        <authorList>
            <person name="Hongo Y."/>
            <person name="Kimura K."/>
            <person name="Takaki Y."/>
            <person name="Yoshida Y."/>
            <person name="Baba S."/>
            <person name="Kobayashi G."/>
            <person name="Nagasaki K."/>
            <person name="Hano T."/>
            <person name="Tomaru Y."/>
        </authorList>
    </citation>
    <scope>NUCLEOTIDE SEQUENCE [LARGE SCALE GENOMIC DNA]</scope>
    <source>
        <strain evidence="8 9">NIES-3715</strain>
    </source>
</reference>
<dbReference type="Proteomes" id="UP001054902">
    <property type="component" value="Unassembled WGS sequence"/>
</dbReference>
<dbReference type="GO" id="GO:0005739">
    <property type="term" value="C:mitochondrion"/>
    <property type="evidence" value="ECO:0007669"/>
    <property type="project" value="TreeGrafter"/>
</dbReference>
<evidence type="ECO:0000256" key="3">
    <source>
        <dbReference type="ARBA" id="ARBA00022490"/>
    </source>
</evidence>
<evidence type="ECO:0000256" key="4">
    <source>
        <dbReference type="ARBA" id="ARBA00022917"/>
    </source>
</evidence>
<evidence type="ECO:0000256" key="1">
    <source>
        <dbReference type="ARBA" id="ARBA00004496"/>
    </source>
</evidence>
<keyword evidence="3" id="KW-0963">Cytoplasm</keyword>
<protein>
    <recommendedName>
        <fullName evidence="7">Ribosome recycling factor domain-containing protein</fullName>
    </recommendedName>
</protein>
<comment type="subcellular location">
    <subcellularLocation>
        <location evidence="1">Cytoplasm</location>
    </subcellularLocation>
</comment>
<evidence type="ECO:0000313" key="8">
    <source>
        <dbReference type="EMBL" id="GFH57872.1"/>
    </source>
</evidence>
<sequence>MKIISAAILVIASASLSEAFAPTASRAISSAPAAIMTPRLSTPLFMAFESTDEIELDCEERMEKSVSNVKQNLTTIRTGRATTSILDLVQVDYYGAPTPLNQVANVSVPNSQQLAVSPYDKSTLVDIEKAIIESGLGLTPNNDGDMIRINIPAVTEERRKELLKQCKAMGEDGKVAIRNIRRDGVDAAKKMEKAGDISEDESKGTQDNVQKLTDQYVKSIDEVVAKKEKEVMTV</sequence>
<keyword evidence="4" id="KW-0648">Protein biosynthesis</keyword>
<dbReference type="InterPro" id="IPR036191">
    <property type="entry name" value="RRF_sf"/>
</dbReference>
<gene>
    <name evidence="8" type="ORF">CTEN210_14348</name>
</gene>
<dbReference type="InterPro" id="IPR002661">
    <property type="entry name" value="Ribosome_recyc_fac"/>
</dbReference>
<dbReference type="HAMAP" id="MF_00040">
    <property type="entry name" value="RRF"/>
    <property type="match status" value="1"/>
</dbReference>
<evidence type="ECO:0000256" key="5">
    <source>
        <dbReference type="SAM" id="MobiDB-lite"/>
    </source>
</evidence>
<feature type="signal peptide" evidence="6">
    <location>
        <begin position="1"/>
        <end position="19"/>
    </location>
</feature>
<dbReference type="PANTHER" id="PTHR20982:SF3">
    <property type="entry name" value="MITOCHONDRIAL RIBOSOME RECYCLING FACTOR PSEUDO 1"/>
    <property type="match status" value="1"/>
</dbReference>
<dbReference type="GO" id="GO:0043023">
    <property type="term" value="F:ribosomal large subunit binding"/>
    <property type="evidence" value="ECO:0007669"/>
    <property type="project" value="TreeGrafter"/>
</dbReference>
<dbReference type="FunFam" id="3.30.1360.40:FF:000001">
    <property type="entry name" value="Ribosome-recycling factor"/>
    <property type="match status" value="1"/>
</dbReference>
<dbReference type="InterPro" id="IPR023584">
    <property type="entry name" value="Ribosome_recyc_fac_dom"/>
</dbReference>
<dbReference type="FunFam" id="1.10.132.20:FF:000001">
    <property type="entry name" value="Ribosome-recycling factor"/>
    <property type="match status" value="1"/>
</dbReference>
<keyword evidence="6" id="KW-0732">Signal</keyword>
<comment type="similarity">
    <text evidence="2">Belongs to the RRF family.</text>
</comment>
<dbReference type="Gene3D" id="3.30.1360.40">
    <property type="match status" value="1"/>
</dbReference>
<dbReference type="Pfam" id="PF01765">
    <property type="entry name" value="RRF"/>
    <property type="match status" value="1"/>
</dbReference>
<feature type="domain" description="Ribosome recycling factor" evidence="7">
    <location>
        <begin position="70"/>
        <end position="232"/>
    </location>
</feature>
<feature type="compositionally biased region" description="Basic and acidic residues" evidence="5">
    <location>
        <begin position="191"/>
        <end position="204"/>
    </location>
</feature>
<evidence type="ECO:0000259" key="7">
    <source>
        <dbReference type="Pfam" id="PF01765"/>
    </source>
</evidence>
<dbReference type="AlphaFoldDB" id="A0AAD3HBN7"/>
<dbReference type="NCBIfam" id="TIGR00496">
    <property type="entry name" value="frr"/>
    <property type="match status" value="1"/>
</dbReference>
<dbReference type="GO" id="GO:0006412">
    <property type="term" value="P:translation"/>
    <property type="evidence" value="ECO:0007669"/>
    <property type="project" value="UniProtKB-KW"/>
</dbReference>
<evidence type="ECO:0000256" key="2">
    <source>
        <dbReference type="ARBA" id="ARBA00005912"/>
    </source>
</evidence>
<dbReference type="CDD" id="cd00520">
    <property type="entry name" value="RRF"/>
    <property type="match status" value="1"/>
</dbReference>
<organism evidence="8 9">
    <name type="scientific">Chaetoceros tenuissimus</name>
    <dbReference type="NCBI Taxonomy" id="426638"/>
    <lineage>
        <taxon>Eukaryota</taxon>
        <taxon>Sar</taxon>
        <taxon>Stramenopiles</taxon>
        <taxon>Ochrophyta</taxon>
        <taxon>Bacillariophyta</taxon>
        <taxon>Coscinodiscophyceae</taxon>
        <taxon>Chaetocerotophycidae</taxon>
        <taxon>Chaetocerotales</taxon>
        <taxon>Chaetocerotaceae</taxon>
        <taxon>Chaetoceros</taxon>
    </lineage>
</organism>
<comment type="caution">
    <text evidence="8">The sequence shown here is derived from an EMBL/GenBank/DDBJ whole genome shotgun (WGS) entry which is preliminary data.</text>
</comment>
<dbReference type="PANTHER" id="PTHR20982">
    <property type="entry name" value="RIBOSOME RECYCLING FACTOR"/>
    <property type="match status" value="1"/>
</dbReference>
<evidence type="ECO:0000313" key="9">
    <source>
        <dbReference type="Proteomes" id="UP001054902"/>
    </source>
</evidence>
<dbReference type="SUPFAM" id="SSF55194">
    <property type="entry name" value="Ribosome recycling factor, RRF"/>
    <property type="match status" value="1"/>
</dbReference>
<keyword evidence="9" id="KW-1185">Reference proteome</keyword>
<proteinExistence type="inferred from homology"/>
<feature type="chain" id="PRO_5042202780" description="Ribosome recycling factor domain-containing protein" evidence="6">
    <location>
        <begin position="20"/>
        <end position="234"/>
    </location>
</feature>
<feature type="region of interest" description="Disordered" evidence="5">
    <location>
        <begin position="191"/>
        <end position="210"/>
    </location>
</feature>
<dbReference type="Gene3D" id="1.10.132.20">
    <property type="entry name" value="Ribosome-recycling factor"/>
    <property type="match status" value="1"/>
</dbReference>
<accession>A0AAD3HBN7</accession>